<dbReference type="Proteomes" id="UP000276741">
    <property type="component" value="Chromosome"/>
</dbReference>
<evidence type="ECO:0000259" key="2">
    <source>
        <dbReference type="PROSITE" id="PS50056"/>
    </source>
</evidence>
<dbReference type="EMBL" id="AP018553">
    <property type="protein sequence ID" value="BBD73071.1"/>
    <property type="molecule type" value="Genomic_DNA"/>
</dbReference>
<accession>A0A348B4G9</accession>
<evidence type="ECO:0000313" key="5">
    <source>
        <dbReference type="Proteomes" id="UP000276741"/>
    </source>
</evidence>
<dbReference type="InterPro" id="IPR057023">
    <property type="entry name" value="PTP-SAK"/>
</dbReference>
<dbReference type="SMART" id="SM00404">
    <property type="entry name" value="PTPc_motif"/>
    <property type="match status" value="1"/>
</dbReference>
<dbReference type="FunFam" id="3.90.190.10:FF:000157">
    <property type="entry name" value="Protein-tyrosine phosphatase"/>
    <property type="match status" value="1"/>
</dbReference>
<dbReference type="InterPro" id="IPR029021">
    <property type="entry name" value="Prot-tyrosine_phosphatase-like"/>
</dbReference>
<dbReference type="EMBL" id="BMQS01000027">
    <property type="protein sequence ID" value="GGU04048.1"/>
    <property type="molecule type" value="Genomic_DNA"/>
</dbReference>
<dbReference type="AlphaFoldDB" id="A0A348B4G9"/>
<dbReference type="InterPro" id="IPR016130">
    <property type="entry name" value="Tyr_Pase_AS"/>
</dbReference>
<protein>
    <submittedName>
        <fullName evidence="3">Protein phosphatase</fullName>
    </submittedName>
</protein>
<dbReference type="PANTHER" id="PTHR23339">
    <property type="entry name" value="TYROSINE SPECIFIC PROTEIN PHOSPHATASE AND DUAL SPECIFICITY PROTEIN PHOSPHATASE"/>
    <property type="match status" value="1"/>
</dbReference>
<proteinExistence type="predicted"/>
<name>A0A348B4G9_9CREN</name>
<keyword evidence="5" id="KW-1185">Reference proteome</keyword>
<keyword evidence="1" id="KW-0378">Hydrolase</keyword>
<dbReference type="PROSITE" id="PS00383">
    <property type="entry name" value="TYR_PHOSPHATASE_1"/>
    <property type="match status" value="1"/>
</dbReference>
<dbReference type="KEGG" id="sacd:HS1genome_1460"/>
<dbReference type="SUPFAM" id="SSF52799">
    <property type="entry name" value="(Phosphotyrosine protein) phosphatases II"/>
    <property type="match status" value="1"/>
</dbReference>
<dbReference type="Proteomes" id="UP000616143">
    <property type="component" value="Unassembled WGS sequence"/>
</dbReference>
<reference evidence="5" key="2">
    <citation type="submission" date="2018-04" db="EMBL/GenBank/DDBJ databases">
        <title>Complete genome sequence of Sulfodiicoccus acidiphilus strain HS-1.</title>
        <authorList>
            <person name="Sakai H.D."/>
            <person name="Kurosawa N."/>
        </authorList>
    </citation>
    <scope>NUCLEOTIDE SEQUENCE [LARGE SCALE GENOMIC DNA]</scope>
    <source>
        <strain evidence="5">HS-1</strain>
    </source>
</reference>
<dbReference type="InterPro" id="IPR000242">
    <property type="entry name" value="PTP_cat"/>
</dbReference>
<dbReference type="InterPro" id="IPR050561">
    <property type="entry name" value="PTP"/>
</dbReference>
<dbReference type="InterPro" id="IPR020422">
    <property type="entry name" value="TYR_PHOSPHATASE_DUAL_dom"/>
</dbReference>
<feature type="domain" description="Tyrosine specific protein phosphatases" evidence="2">
    <location>
        <begin position="82"/>
        <end position="146"/>
    </location>
</feature>
<dbReference type="InterPro" id="IPR003595">
    <property type="entry name" value="Tyr_Pase_cat"/>
</dbReference>
<dbReference type="Pfam" id="PF22784">
    <property type="entry name" value="PTP-SAK"/>
    <property type="match status" value="1"/>
</dbReference>
<reference evidence="3" key="3">
    <citation type="journal article" date="2019" name="BMC Res. Notes">
        <title>Complete genome sequence of the Sulfodiicoccus acidiphilus strain HS-1T, the first crenarchaeon that lacks polB3, isolated from an acidic hot spring in Ohwaku-dani, Hakone, Japan.</title>
        <authorList>
            <person name="Sakai H.D."/>
            <person name="Kurosawa N."/>
        </authorList>
    </citation>
    <scope>NUCLEOTIDE SEQUENCE</scope>
    <source>
        <strain evidence="3">HS-1</strain>
    </source>
</reference>
<dbReference type="Gene3D" id="3.90.190.10">
    <property type="entry name" value="Protein tyrosine phosphatase superfamily"/>
    <property type="match status" value="1"/>
</dbReference>
<sequence length="158" mass="18050">MHQESGVYWIIKGFLGGSGMPFSGDEIDHWRETGVRRVLVLPQEWELEEGWGDSKYYFSQLRERGLSYMWLPIPDGAPPTREQFEEAVKWIDSGRGNLVHCVGGRGRTGTVLAGYLIVRRGLNARRAVEVVRSKREGAVETLQQLQFLWSIEGEPWTT</sequence>
<dbReference type="PRINTS" id="PR00700">
    <property type="entry name" value="PRTYPHPHTASE"/>
</dbReference>
<evidence type="ECO:0000256" key="1">
    <source>
        <dbReference type="ARBA" id="ARBA00022801"/>
    </source>
</evidence>
<dbReference type="GO" id="GO:0004725">
    <property type="term" value="F:protein tyrosine phosphatase activity"/>
    <property type="evidence" value="ECO:0007669"/>
    <property type="project" value="InterPro"/>
</dbReference>
<reference evidence="4" key="1">
    <citation type="journal article" date="2014" name="Int. J. Syst. Evol. Microbiol.">
        <title>Complete genome sequence of Corynebacterium casei LMG S-19264T (=DSM 44701T), isolated from a smear-ripened cheese.</title>
        <authorList>
            <consortium name="US DOE Joint Genome Institute (JGI-PGF)"/>
            <person name="Walter F."/>
            <person name="Albersmeier A."/>
            <person name="Kalinowski J."/>
            <person name="Ruckert C."/>
        </authorList>
    </citation>
    <scope>NUCLEOTIDE SEQUENCE</scope>
    <source>
        <strain evidence="4">JCM 31740</strain>
    </source>
</reference>
<dbReference type="PROSITE" id="PS50056">
    <property type="entry name" value="TYR_PHOSPHATASE_2"/>
    <property type="match status" value="1"/>
</dbReference>
<gene>
    <name evidence="4" type="ORF">GCM10007116_21060</name>
    <name evidence="3" type="ORF">HS1genome_1460</name>
</gene>
<organism evidence="3 5">
    <name type="scientific">Sulfodiicoccus acidiphilus</name>
    <dbReference type="NCBI Taxonomy" id="1670455"/>
    <lineage>
        <taxon>Archaea</taxon>
        <taxon>Thermoproteota</taxon>
        <taxon>Thermoprotei</taxon>
        <taxon>Sulfolobales</taxon>
        <taxon>Sulfolobaceae</taxon>
        <taxon>Sulfodiicoccus</taxon>
    </lineage>
</organism>
<evidence type="ECO:0000313" key="3">
    <source>
        <dbReference type="EMBL" id="BBD73071.1"/>
    </source>
</evidence>
<reference evidence="4" key="4">
    <citation type="submission" date="2020-09" db="EMBL/GenBank/DDBJ databases">
        <authorList>
            <person name="Sun Q."/>
            <person name="Ohkuma M."/>
        </authorList>
    </citation>
    <scope>NUCLEOTIDE SEQUENCE</scope>
    <source>
        <strain evidence="4">JCM 31740</strain>
    </source>
</reference>
<evidence type="ECO:0000313" key="4">
    <source>
        <dbReference type="EMBL" id="GGU04048.1"/>
    </source>
</evidence>
<dbReference type="SMART" id="SM00195">
    <property type="entry name" value="DSPc"/>
    <property type="match status" value="1"/>
</dbReference>
<dbReference type="InterPro" id="IPR000387">
    <property type="entry name" value="Tyr_Pase_dom"/>
</dbReference>